<dbReference type="NCBIfam" id="NF009475">
    <property type="entry name" value="PRK12838.1"/>
    <property type="match status" value="1"/>
</dbReference>
<dbReference type="SUPFAM" id="SSF52021">
    <property type="entry name" value="Carbamoyl phosphate synthetase, small subunit N-terminal domain"/>
    <property type="match status" value="1"/>
</dbReference>
<dbReference type="Pfam" id="PF00988">
    <property type="entry name" value="CPSase_sm_chain"/>
    <property type="match status" value="1"/>
</dbReference>
<dbReference type="RefSeq" id="WP_041501088.1">
    <property type="nucleotide sequence ID" value="NZ_BJDV01000015.1"/>
</dbReference>
<dbReference type="AlphaFoldDB" id="A0A0K2LC74"/>
<dbReference type="SMART" id="SM01097">
    <property type="entry name" value="CPSase_sm_chain"/>
    <property type="match status" value="1"/>
</dbReference>
<dbReference type="EMBL" id="CP012559">
    <property type="protein sequence ID" value="ALB28901.1"/>
    <property type="molecule type" value="Genomic_DNA"/>
</dbReference>
<evidence type="ECO:0000313" key="8">
    <source>
        <dbReference type="Proteomes" id="UP000061546"/>
    </source>
</evidence>
<dbReference type="GO" id="GO:0004088">
    <property type="term" value="F:carbamoyl-phosphate synthase (glutamine-hydrolyzing) activity"/>
    <property type="evidence" value="ECO:0007669"/>
    <property type="project" value="UniProtKB-EC"/>
</dbReference>
<dbReference type="SUPFAM" id="SSF52317">
    <property type="entry name" value="Class I glutamine amidotransferase-like"/>
    <property type="match status" value="1"/>
</dbReference>
<dbReference type="InterPro" id="IPR017926">
    <property type="entry name" value="GATASE"/>
</dbReference>
<dbReference type="Pfam" id="PF00117">
    <property type="entry name" value="GATase"/>
    <property type="match status" value="1"/>
</dbReference>
<dbReference type="InterPro" id="IPR036480">
    <property type="entry name" value="CarbP_synth_ssu_N_sf"/>
</dbReference>
<organism evidence="7 8">
    <name type="scientific">Companilactobacillus heilongjiangensis</name>
    <dbReference type="NCBI Taxonomy" id="1074467"/>
    <lineage>
        <taxon>Bacteria</taxon>
        <taxon>Bacillati</taxon>
        <taxon>Bacillota</taxon>
        <taxon>Bacilli</taxon>
        <taxon>Lactobacillales</taxon>
        <taxon>Lactobacillaceae</taxon>
        <taxon>Companilactobacillus</taxon>
    </lineage>
</organism>
<proteinExistence type="inferred from homology"/>
<evidence type="ECO:0000256" key="5">
    <source>
        <dbReference type="ARBA" id="ARBA00048816"/>
    </source>
</evidence>
<evidence type="ECO:0000256" key="2">
    <source>
        <dbReference type="ARBA" id="ARBA00007800"/>
    </source>
</evidence>
<keyword evidence="4" id="KW-0315">Glutamine amidotransferase</keyword>
<name>A0A0K2LC74_9LACO</name>
<dbReference type="PANTHER" id="PTHR43418:SF7">
    <property type="entry name" value="CARBAMOYL-PHOSPHATE SYNTHASE SMALL CHAIN"/>
    <property type="match status" value="1"/>
</dbReference>
<evidence type="ECO:0000256" key="3">
    <source>
        <dbReference type="ARBA" id="ARBA00012738"/>
    </source>
</evidence>
<protein>
    <recommendedName>
        <fullName evidence="3">carbamoyl-phosphate synthase (glutamine-hydrolyzing)</fullName>
        <ecNumber evidence="3">6.3.5.5</ecNumber>
    </recommendedName>
</protein>
<gene>
    <name evidence="7" type="ORF">JP39_05735</name>
</gene>
<dbReference type="PRINTS" id="PR00099">
    <property type="entry name" value="CPSGATASE"/>
</dbReference>
<comment type="similarity">
    <text evidence="2">Belongs to the CarA family.</text>
</comment>
<comment type="pathway">
    <text evidence="1">Amino-acid biosynthesis; L-arginine biosynthesis; carbamoyl phosphate from bicarbonate: step 1/1.</text>
</comment>
<dbReference type="OrthoDB" id="9804328at2"/>
<reference evidence="7 8" key="1">
    <citation type="submission" date="2015-08" db="EMBL/GenBank/DDBJ databases">
        <title>Genomic sequence of Lactobacillus heilongjiangensis DSM 28069, isolated from Chinese traditional pickle.</title>
        <authorList>
            <person name="Jiang X."/>
            <person name="Zheng B."/>
            <person name="Cheng H."/>
        </authorList>
    </citation>
    <scope>NUCLEOTIDE SEQUENCE [LARGE SCALE GENOMIC DNA]</scope>
    <source>
        <strain evidence="7 8">DSM 28069</strain>
    </source>
</reference>
<keyword evidence="8" id="KW-1185">Reference proteome</keyword>
<evidence type="ECO:0000313" key="7">
    <source>
        <dbReference type="EMBL" id="ALB28901.1"/>
    </source>
</evidence>
<dbReference type="Gene3D" id="3.50.30.20">
    <property type="entry name" value="Carbamoyl-phosphate synthase small subunit, N-terminal domain"/>
    <property type="match status" value="1"/>
</dbReference>
<dbReference type="InterPro" id="IPR050472">
    <property type="entry name" value="Anth_synth/Amidotransfase"/>
</dbReference>
<dbReference type="STRING" id="1074467.JP39_05735"/>
<evidence type="ECO:0000259" key="6">
    <source>
        <dbReference type="SMART" id="SM01097"/>
    </source>
</evidence>
<dbReference type="InterPro" id="IPR029062">
    <property type="entry name" value="Class_I_gatase-like"/>
</dbReference>
<dbReference type="EC" id="6.3.5.5" evidence="3"/>
<evidence type="ECO:0000256" key="1">
    <source>
        <dbReference type="ARBA" id="ARBA00005077"/>
    </source>
</evidence>
<accession>A0A0K2LC74</accession>
<sequence>MKRYLILEDGTVFPGEGFGSSIITTGQLVISNNRTGIEQSVTDPDTEGQILAFTIPSVGNSGINRDFYESINSQCKGVVIGSSSLSTVDGSVSFESWITGLKIPGIKNVDVRALAKHIAEHGEMKASIMDTHDEHAMDQIKALVLPPDLVKRVSTRQSYPNPNMGLKIVIVDLGLKYSILRQLSYRDCNSIIVNYNSTAEEIESLHPDGIIYSNGPGNPEDLPKTIKTIQILQKRYPLLGIGLGNLLIALANDCRIIPLKEPHHESSLAVKEVASGKIDFVNHNHSYTLDEKYIGGSDFIVTNVCVADGTIEGIRHEYLPIMCVLFEPEAAPGPTDGYYVFDEFIDLVESVKKQEGARNQWN</sequence>
<evidence type="ECO:0000256" key="4">
    <source>
        <dbReference type="ARBA" id="ARBA00022962"/>
    </source>
</evidence>
<comment type="catalytic activity">
    <reaction evidence="5">
        <text>hydrogencarbonate + L-glutamine + 2 ATP + H2O = carbamoyl phosphate + L-glutamate + 2 ADP + phosphate + 2 H(+)</text>
        <dbReference type="Rhea" id="RHEA:18633"/>
        <dbReference type="ChEBI" id="CHEBI:15377"/>
        <dbReference type="ChEBI" id="CHEBI:15378"/>
        <dbReference type="ChEBI" id="CHEBI:17544"/>
        <dbReference type="ChEBI" id="CHEBI:29985"/>
        <dbReference type="ChEBI" id="CHEBI:30616"/>
        <dbReference type="ChEBI" id="CHEBI:43474"/>
        <dbReference type="ChEBI" id="CHEBI:58228"/>
        <dbReference type="ChEBI" id="CHEBI:58359"/>
        <dbReference type="ChEBI" id="CHEBI:456216"/>
        <dbReference type="EC" id="6.3.5.5"/>
    </reaction>
</comment>
<feature type="domain" description="Carbamoyl-phosphate synthase small subunit N-terminal" evidence="6">
    <location>
        <begin position="1"/>
        <end position="129"/>
    </location>
</feature>
<dbReference type="InterPro" id="IPR002474">
    <property type="entry name" value="CarbamoylP_synth_ssu_N"/>
</dbReference>
<dbReference type="PROSITE" id="PS51273">
    <property type="entry name" value="GATASE_TYPE_1"/>
    <property type="match status" value="1"/>
</dbReference>
<dbReference type="KEGG" id="lhi:JP39_05735"/>
<dbReference type="Proteomes" id="UP000061546">
    <property type="component" value="Chromosome"/>
</dbReference>
<dbReference type="PANTHER" id="PTHR43418">
    <property type="entry name" value="MULTIFUNCTIONAL TRYPTOPHAN BIOSYNTHESIS PROTEIN-RELATED"/>
    <property type="match status" value="1"/>
</dbReference>
<dbReference type="Gene3D" id="3.40.50.880">
    <property type="match status" value="1"/>
</dbReference>